<name>A0ABV0RQI4_9TELE</name>
<evidence type="ECO:0000313" key="2">
    <source>
        <dbReference type="Proteomes" id="UP001434883"/>
    </source>
</evidence>
<protein>
    <submittedName>
        <fullName evidence="1">Uncharacterized protein</fullName>
    </submittedName>
</protein>
<comment type="caution">
    <text evidence="1">The sequence shown here is derived from an EMBL/GenBank/DDBJ whole genome shotgun (WGS) entry which is preliminary data.</text>
</comment>
<organism evidence="1 2">
    <name type="scientific">Xenoophorus captivus</name>
    <dbReference type="NCBI Taxonomy" id="1517983"/>
    <lineage>
        <taxon>Eukaryota</taxon>
        <taxon>Metazoa</taxon>
        <taxon>Chordata</taxon>
        <taxon>Craniata</taxon>
        <taxon>Vertebrata</taxon>
        <taxon>Euteleostomi</taxon>
        <taxon>Actinopterygii</taxon>
        <taxon>Neopterygii</taxon>
        <taxon>Teleostei</taxon>
        <taxon>Neoteleostei</taxon>
        <taxon>Acanthomorphata</taxon>
        <taxon>Ovalentaria</taxon>
        <taxon>Atherinomorphae</taxon>
        <taxon>Cyprinodontiformes</taxon>
        <taxon>Goodeidae</taxon>
        <taxon>Xenoophorus</taxon>
    </lineage>
</organism>
<sequence>MTIRTARPNQGQHFRPRTHCLKKLDAIVIEMQDPKNGVKGSEQKLNVTTIPHAITGETHTHTRVQCVVHNNLIVINCWYRQSPRMYF</sequence>
<dbReference type="InterPro" id="IPR036388">
    <property type="entry name" value="WH-like_DNA-bd_sf"/>
</dbReference>
<keyword evidence="2" id="KW-1185">Reference proteome</keyword>
<reference evidence="1 2" key="1">
    <citation type="submission" date="2021-06" db="EMBL/GenBank/DDBJ databases">
        <authorList>
            <person name="Palmer J.M."/>
        </authorList>
    </citation>
    <scope>NUCLEOTIDE SEQUENCE [LARGE SCALE GENOMIC DNA]</scope>
    <source>
        <strain evidence="1 2">XC_2019</strain>
        <tissue evidence="1">Muscle</tissue>
    </source>
</reference>
<accession>A0ABV0RQI4</accession>
<dbReference type="EMBL" id="JAHRIN010052114">
    <property type="protein sequence ID" value="MEQ2209946.1"/>
    <property type="molecule type" value="Genomic_DNA"/>
</dbReference>
<dbReference type="Gene3D" id="1.10.10.10">
    <property type="entry name" value="Winged helix-like DNA-binding domain superfamily/Winged helix DNA-binding domain"/>
    <property type="match status" value="1"/>
</dbReference>
<dbReference type="Proteomes" id="UP001434883">
    <property type="component" value="Unassembled WGS sequence"/>
</dbReference>
<gene>
    <name evidence="1" type="ORF">XENOCAPTIV_006346</name>
</gene>
<proteinExistence type="predicted"/>
<evidence type="ECO:0000313" key="1">
    <source>
        <dbReference type="EMBL" id="MEQ2209946.1"/>
    </source>
</evidence>
<dbReference type="SUPFAM" id="SSF46785">
    <property type="entry name" value="Winged helix' DNA-binding domain"/>
    <property type="match status" value="1"/>
</dbReference>
<dbReference type="InterPro" id="IPR036390">
    <property type="entry name" value="WH_DNA-bd_sf"/>
</dbReference>